<keyword evidence="1" id="KW-0812">Transmembrane</keyword>
<dbReference type="EnsemblPlants" id="TuG1812G0100000125.01.T01">
    <property type="protein sequence ID" value="TuG1812G0100000125.01.T01"/>
    <property type="gene ID" value="TuG1812G0100000125.01"/>
</dbReference>
<dbReference type="GO" id="GO:0005783">
    <property type="term" value="C:endoplasmic reticulum"/>
    <property type="evidence" value="ECO:0007669"/>
    <property type="project" value="TreeGrafter"/>
</dbReference>
<keyword evidence="3" id="KW-1185">Reference proteome</keyword>
<dbReference type="Pfam" id="PF05753">
    <property type="entry name" value="TRAP_beta"/>
    <property type="match status" value="1"/>
</dbReference>
<evidence type="ECO:0000256" key="1">
    <source>
        <dbReference type="SAM" id="Phobius"/>
    </source>
</evidence>
<proteinExistence type="predicted"/>
<keyword evidence="1" id="KW-1133">Transmembrane helix</keyword>
<dbReference type="EnsemblPlants" id="TuG1812G0100000502.01.T01">
    <property type="protein sequence ID" value="TuG1812G0100000502.01.T01"/>
    <property type="gene ID" value="TuG1812G0100000502.01"/>
</dbReference>
<name>A0A8R7JUN7_TRIUA</name>
<dbReference type="Proteomes" id="UP000015106">
    <property type="component" value="Chromosome 1"/>
</dbReference>
<dbReference type="PANTHER" id="PTHR12861:SF5">
    <property type="entry name" value="OS05G0103100 PROTEIN"/>
    <property type="match status" value="1"/>
</dbReference>
<dbReference type="Gramene" id="TuG1812G0100000125.01.T01">
    <property type="protein sequence ID" value="TuG1812G0100000125.01.T01"/>
    <property type="gene ID" value="TuG1812G0100000125.01"/>
</dbReference>
<keyword evidence="1" id="KW-0472">Membrane</keyword>
<evidence type="ECO:0000313" key="2">
    <source>
        <dbReference type="EnsemblPlants" id="TuG1812G0100000125.01.T01"/>
    </source>
</evidence>
<sequence>TAYDVSLNDDSWPQEAFELVSGSTSKIVEKLDPGSTTSHNFVLETKAQGKFQGSPTIINYRVPPKAALQICWGYMLYLVIALCFTAEPEWHVKRTGLTFENINWNCDCFMLT</sequence>
<dbReference type="Gramene" id="TuG1812G0100000502.01.T01">
    <property type="protein sequence ID" value="TuG1812G0100000502.01.T01"/>
    <property type="gene ID" value="TuG1812G0100000502.01"/>
</dbReference>
<reference evidence="2" key="3">
    <citation type="submission" date="2022-06" db="UniProtKB">
        <authorList>
            <consortium name="EnsemblPlants"/>
        </authorList>
    </citation>
    <scope>IDENTIFICATION</scope>
</reference>
<reference evidence="3" key="1">
    <citation type="journal article" date="2013" name="Nature">
        <title>Draft genome of the wheat A-genome progenitor Triticum urartu.</title>
        <authorList>
            <person name="Ling H.Q."/>
            <person name="Zhao S."/>
            <person name="Liu D."/>
            <person name="Wang J."/>
            <person name="Sun H."/>
            <person name="Zhang C."/>
            <person name="Fan H."/>
            <person name="Li D."/>
            <person name="Dong L."/>
            <person name="Tao Y."/>
            <person name="Gao C."/>
            <person name="Wu H."/>
            <person name="Li Y."/>
            <person name="Cui Y."/>
            <person name="Guo X."/>
            <person name="Zheng S."/>
            <person name="Wang B."/>
            <person name="Yu K."/>
            <person name="Liang Q."/>
            <person name="Yang W."/>
            <person name="Lou X."/>
            <person name="Chen J."/>
            <person name="Feng M."/>
            <person name="Jian J."/>
            <person name="Zhang X."/>
            <person name="Luo G."/>
            <person name="Jiang Y."/>
            <person name="Liu J."/>
            <person name="Wang Z."/>
            <person name="Sha Y."/>
            <person name="Zhang B."/>
            <person name="Wu H."/>
            <person name="Tang D."/>
            <person name="Shen Q."/>
            <person name="Xue P."/>
            <person name="Zou S."/>
            <person name="Wang X."/>
            <person name="Liu X."/>
            <person name="Wang F."/>
            <person name="Yang Y."/>
            <person name="An X."/>
            <person name="Dong Z."/>
            <person name="Zhang K."/>
            <person name="Zhang X."/>
            <person name="Luo M.C."/>
            <person name="Dvorak J."/>
            <person name="Tong Y."/>
            <person name="Wang J."/>
            <person name="Yang H."/>
            <person name="Li Z."/>
            <person name="Wang D."/>
            <person name="Zhang A."/>
            <person name="Wang J."/>
        </authorList>
    </citation>
    <scope>NUCLEOTIDE SEQUENCE</scope>
    <source>
        <strain evidence="3">cv. G1812</strain>
    </source>
</reference>
<organism evidence="2 3">
    <name type="scientific">Triticum urartu</name>
    <name type="common">Red wild einkorn</name>
    <name type="synonym">Crithodium urartu</name>
    <dbReference type="NCBI Taxonomy" id="4572"/>
    <lineage>
        <taxon>Eukaryota</taxon>
        <taxon>Viridiplantae</taxon>
        <taxon>Streptophyta</taxon>
        <taxon>Embryophyta</taxon>
        <taxon>Tracheophyta</taxon>
        <taxon>Spermatophyta</taxon>
        <taxon>Magnoliopsida</taxon>
        <taxon>Liliopsida</taxon>
        <taxon>Poales</taxon>
        <taxon>Poaceae</taxon>
        <taxon>BOP clade</taxon>
        <taxon>Pooideae</taxon>
        <taxon>Triticodae</taxon>
        <taxon>Triticeae</taxon>
        <taxon>Triticinae</taxon>
        <taxon>Triticum</taxon>
    </lineage>
</organism>
<evidence type="ECO:0000313" key="3">
    <source>
        <dbReference type="Proteomes" id="UP000015106"/>
    </source>
</evidence>
<dbReference type="PANTHER" id="PTHR12861">
    <property type="entry name" value="TRANSLOCON-ASSOCIATED PROTEIN, BETA SUBUNIT PRECURSOR TRAP-BETA SIGNAL SEQUENCE RECEPTOR BETA SUBUNIT"/>
    <property type="match status" value="1"/>
</dbReference>
<feature type="transmembrane region" description="Helical" evidence="1">
    <location>
        <begin position="66"/>
        <end position="84"/>
    </location>
</feature>
<protein>
    <submittedName>
        <fullName evidence="2">Uncharacterized protein</fullName>
    </submittedName>
</protein>
<dbReference type="AlphaFoldDB" id="A0A8R7JUN7"/>
<accession>A0A8R7JUN7</accession>
<reference evidence="2" key="2">
    <citation type="submission" date="2018-03" db="EMBL/GenBank/DDBJ databases">
        <title>The Triticum urartu genome reveals the dynamic nature of wheat genome evolution.</title>
        <authorList>
            <person name="Ling H."/>
            <person name="Ma B."/>
            <person name="Shi X."/>
            <person name="Liu H."/>
            <person name="Dong L."/>
            <person name="Sun H."/>
            <person name="Cao Y."/>
            <person name="Gao Q."/>
            <person name="Zheng S."/>
            <person name="Li Y."/>
            <person name="Yu Y."/>
            <person name="Du H."/>
            <person name="Qi M."/>
            <person name="Li Y."/>
            <person name="Yu H."/>
            <person name="Cui Y."/>
            <person name="Wang N."/>
            <person name="Chen C."/>
            <person name="Wu H."/>
            <person name="Zhao Y."/>
            <person name="Zhang J."/>
            <person name="Li Y."/>
            <person name="Zhou W."/>
            <person name="Zhang B."/>
            <person name="Hu W."/>
            <person name="Eijk M."/>
            <person name="Tang J."/>
            <person name="Witsenboer H."/>
            <person name="Zhao S."/>
            <person name="Li Z."/>
            <person name="Zhang A."/>
            <person name="Wang D."/>
            <person name="Liang C."/>
        </authorList>
    </citation>
    <scope>NUCLEOTIDE SEQUENCE [LARGE SCALE GENOMIC DNA]</scope>
    <source>
        <strain evidence="2">cv. G1812</strain>
    </source>
</reference>